<evidence type="ECO:0000259" key="2">
    <source>
        <dbReference type="Pfam" id="PF00535"/>
    </source>
</evidence>
<feature type="compositionally biased region" description="Basic residues" evidence="1">
    <location>
        <begin position="94"/>
        <end position="109"/>
    </location>
</feature>
<feature type="domain" description="Glycosyltransferase 2-like" evidence="2">
    <location>
        <begin position="8"/>
        <end position="74"/>
    </location>
</feature>
<dbReference type="InterPro" id="IPR001173">
    <property type="entry name" value="Glyco_trans_2-like"/>
</dbReference>
<proteinExistence type="predicted"/>
<evidence type="ECO:0000313" key="4">
    <source>
        <dbReference type="Proteomes" id="UP000675554"/>
    </source>
</evidence>
<dbReference type="InterPro" id="IPR050834">
    <property type="entry name" value="Glycosyltransf_2"/>
</dbReference>
<dbReference type="EMBL" id="JAGSMN010001051">
    <property type="protein sequence ID" value="MBR7677726.1"/>
    <property type="molecule type" value="Genomic_DNA"/>
</dbReference>
<feature type="compositionally biased region" description="Basic residues" evidence="1">
    <location>
        <begin position="118"/>
        <end position="130"/>
    </location>
</feature>
<evidence type="ECO:0000256" key="1">
    <source>
        <dbReference type="SAM" id="MobiDB-lite"/>
    </source>
</evidence>
<dbReference type="InterPro" id="IPR029044">
    <property type="entry name" value="Nucleotide-diphossugar_trans"/>
</dbReference>
<dbReference type="SUPFAM" id="SSF53448">
    <property type="entry name" value="Nucleotide-diphospho-sugar transferases"/>
    <property type="match status" value="1"/>
</dbReference>
<name>A0A8T4IZF3_9ACTN</name>
<feature type="non-terminal residue" evidence="3">
    <location>
        <position position="220"/>
    </location>
</feature>
<dbReference type="Pfam" id="PF00535">
    <property type="entry name" value="Glycos_transf_2"/>
    <property type="match status" value="1"/>
</dbReference>
<dbReference type="Proteomes" id="UP000675554">
    <property type="component" value="Unassembled WGS sequence"/>
</dbReference>
<evidence type="ECO:0000313" key="3">
    <source>
        <dbReference type="EMBL" id="MBR7677726.1"/>
    </source>
</evidence>
<accession>A0A8T4IZF3</accession>
<dbReference type="PANTHER" id="PTHR43685:SF2">
    <property type="entry name" value="GLYCOSYLTRANSFERASE 2-LIKE DOMAIN-CONTAINING PROTEIN"/>
    <property type="match status" value="1"/>
</dbReference>
<feature type="compositionally biased region" description="Basic residues" evidence="1">
    <location>
        <begin position="203"/>
        <end position="220"/>
    </location>
</feature>
<protein>
    <submittedName>
        <fullName evidence="3">Glycosyltransferase family 2 protein</fullName>
    </submittedName>
</protein>
<keyword evidence="4" id="KW-1185">Reference proteome</keyword>
<dbReference type="Gene3D" id="3.90.550.10">
    <property type="entry name" value="Spore Coat Polysaccharide Biosynthesis Protein SpsA, Chain A"/>
    <property type="match status" value="1"/>
</dbReference>
<organism evidence="3 4">
    <name type="scientific">Streptomyces daliensis</name>
    <dbReference type="NCBI Taxonomy" id="299421"/>
    <lineage>
        <taxon>Bacteria</taxon>
        <taxon>Bacillati</taxon>
        <taxon>Actinomycetota</taxon>
        <taxon>Actinomycetes</taxon>
        <taxon>Kitasatosporales</taxon>
        <taxon>Streptomycetaceae</taxon>
        <taxon>Streptomyces</taxon>
    </lineage>
</organism>
<dbReference type="PANTHER" id="PTHR43685">
    <property type="entry name" value="GLYCOSYLTRANSFERASE"/>
    <property type="match status" value="1"/>
</dbReference>
<gene>
    <name evidence="3" type="ORF">KDA82_33015</name>
</gene>
<feature type="region of interest" description="Disordered" evidence="1">
    <location>
        <begin position="68"/>
        <end position="220"/>
    </location>
</feature>
<sequence>MNRPLKVSVVVPTYNTGRTVLDGLRSLREQSMDREDFEVIYVDDGSTDDTAALLESALADEPHMRLIRTTNSGWPGRPRPQGAGEAVRAGAGDRRRHRHRPHGGPRQRRPASPLRQAHGARRLPQGHRPRRVDDRAQALPPRLPDGPRAAVRRGQGAPGGPPLHAPRLSAGVGRGHRPRLHLLPLGAAPRRPPQHQLPAHRAGAVRRQHPPGAHRPRRAR</sequence>
<comment type="caution">
    <text evidence="3">The sequence shown here is derived from an EMBL/GenBank/DDBJ whole genome shotgun (WGS) entry which is preliminary data.</text>
</comment>
<dbReference type="AlphaFoldDB" id="A0A8T4IZF3"/>
<reference evidence="3" key="1">
    <citation type="submission" date="2021-04" db="EMBL/GenBank/DDBJ databases">
        <title>Sequencing of actinobacteria type strains.</title>
        <authorList>
            <person name="Nguyen G.-S."/>
            <person name="Wentzel A."/>
        </authorList>
    </citation>
    <scope>NUCLEOTIDE SEQUENCE</scope>
    <source>
        <strain evidence="3">DSM 42095</strain>
    </source>
</reference>